<dbReference type="AlphaFoldDB" id="A0A1G6PTE3"/>
<keyword evidence="1" id="KW-0812">Transmembrane</keyword>
<protein>
    <submittedName>
        <fullName evidence="2">Uncharacterized protein</fullName>
    </submittedName>
</protein>
<accession>A0A1G6PTE3</accession>
<keyword evidence="1" id="KW-1133">Transmembrane helix</keyword>
<proteinExistence type="predicted"/>
<dbReference type="EMBL" id="FMZO01000004">
    <property type="protein sequence ID" value="SDC83308.1"/>
    <property type="molecule type" value="Genomic_DNA"/>
</dbReference>
<name>A0A1G6PTE3_NIADE</name>
<evidence type="ECO:0000313" key="3">
    <source>
        <dbReference type="Proteomes" id="UP000198757"/>
    </source>
</evidence>
<gene>
    <name evidence="2" type="ORF">SAMN04487894_104155</name>
</gene>
<dbReference type="STRING" id="1285928.SAMN04487894_104155"/>
<organism evidence="2 3">
    <name type="scientific">Niabella drilacis (strain DSM 25811 / CCM 8410 / CCUG 62505 / LMG 26954 / E90)</name>
    <dbReference type="NCBI Taxonomy" id="1285928"/>
    <lineage>
        <taxon>Bacteria</taxon>
        <taxon>Pseudomonadati</taxon>
        <taxon>Bacteroidota</taxon>
        <taxon>Chitinophagia</taxon>
        <taxon>Chitinophagales</taxon>
        <taxon>Chitinophagaceae</taxon>
        <taxon>Niabella</taxon>
    </lineage>
</organism>
<feature type="transmembrane region" description="Helical" evidence="1">
    <location>
        <begin position="39"/>
        <end position="57"/>
    </location>
</feature>
<sequence>MVTIFYDAPVAYFPAIPGSQPLKTKKLFRDLYSPNSFKILLFLKTDSYFIIVITFLWHKPGFL</sequence>
<reference evidence="3" key="1">
    <citation type="submission" date="2016-10" db="EMBL/GenBank/DDBJ databases">
        <authorList>
            <person name="Varghese N."/>
            <person name="Submissions S."/>
        </authorList>
    </citation>
    <scope>NUCLEOTIDE SEQUENCE [LARGE SCALE GENOMIC DNA]</scope>
    <source>
        <strain evidence="3">DSM 25811 / CCM 8410 / LMG 26954 / E90</strain>
    </source>
</reference>
<evidence type="ECO:0000256" key="1">
    <source>
        <dbReference type="SAM" id="Phobius"/>
    </source>
</evidence>
<keyword evidence="3" id="KW-1185">Reference proteome</keyword>
<keyword evidence="1" id="KW-0472">Membrane</keyword>
<dbReference type="Proteomes" id="UP000198757">
    <property type="component" value="Unassembled WGS sequence"/>
</dbReference>
<evidence type="ECO:0000313" key="2">
    <source>
        <dbReference type="EMBL" id="SDC83308.1"/>
    </source>
</evidence>